<dbReference type="Pfam" id="PF16506">
    <property type="entry name" value="DiSB-ORF2_chro"/>
    <property type="match status" value="1"/>
</dbReference>
<dbReference type="EMBL" id="MH213245">
    <property type="protein sequence ID" value="AXA52559.1"/>
    <property type="molecule type" value="Genomic_RNA"/>
</dbReference>
<proteinExistence type="predicted"/>
<sequence>MYTVFSLHQGTTPGCTVHANCYWHWALLLWLLGTTQAMTAIDKCYFSFGGKPYRLDPCKADRTNKCGITDYDPQLFTAFVDMETRDTTYLRYAWLTPQWNAPDCPDGTFRPINFTREYILWPRDTSASRCTAILETNALLPAGCPLPDSCAPTVSTIISATWYGEEVTLCMGAGTGTQAVSDNGVPLDSLGMPDERWAAVHRLEAVPLRCDACGSLKHYRAIYHKGQWSVVAWDSLYNTIVFDTELMTVHIANPNLIRTTDGKRCPGNAVVEGAFPMGDWVAPTLAILGTFWNERPIRGWPQTLHRTLTPDYLRLDANRTVVNHEPRPCSDSKCRVIMVGLATDDGTRGVQHKCLNHRYLRKYSLPGSNLIVDAFRHVIDWLADFGVWLLEHAFEWLIEAYNIIDMRVRLTELVMCFAMVYWHLEDCIKSIYIVGLYTLMTGLIR</sequence>
<name>A0A2Z4Z424_9VIRU</name>
<organism evidence="2">
    <name type="scientific">Linepithema humile C virus 1</name>
    <dbReference type="NCBI Taxonomy" id="2259784"/>
    <lineage>
        <taxon>Viruses</taxon>
        <taxon>Riboviria</taxon>
    </lineage>
</organism>
<accession>A0A2Z4Z424</accession>
<reference evidence="2" key="1">
    <citation type="journal article" date="2018" name="J. Gen. Virol.">
        <title>Viruses of invasive Argentine ants from the European Main supercolony: characterization, interactions and evolution.</title>
        <authorList>
            <person name="Viljakainen L."/>
            <person name="Holmberg I."/>
            <person name="Abril S."/>
            <person name="Jurvansuu J."/>
        </authorList>
    </citation>
    <scope>NUCLEOTIDE SEQUENCE</scope>
    <source>
        <strain evidence="2">11CAT05C</strain>
    </source>
</reference>
<feature type="domain" description="Putative virion glycoprotein N-terminal" evidence="1">
    <location>
        <begin position="130"/>
        <end position="174"/>
    </location>
</feature>
<evidence type="ECO:0000259" key="1">
    <source>
        <dbReference type="Pfam" id="PF16506"/>
    </source>
</evidence>
<evidence type="ECO:0000313" key="2">
    <source>
        <dbReference type="EMBL" id="AXA52559.1"/>
    </source>
</evidence>
<dbReference type="InterPro" id="IPR032433">
    <property type="entry name" value="DiSB-ORF2_chro"/>
</dbReference>
<protein>
    <submittedName>
        <fullName evidence="2">Putative capsid</fullName>
    </submittedName>
</protein>